<dbReference type="InterPro" id="IPR021466">
    <property type="entry name" value="Put_rhamnosyl_transferase"/>
</dbReference>
<keyword evidence="3" id="KW-1185">Reference proteome</keyword>
<reference evidence="2 3" key="1">
    <citation type="submission" date="2019-01" db="EMBL/GenBank/DDBJ databases">
        <title>Flavobacterium sp. nov.,isolated from freshwater.</title>
        <authorList>
            <person name="Zhang R."/>
            <person name="Du Z.-J."/>
        </authorList>
    </citation>
    <scope>NUCLEOTIDE SEQUENCE [LARGE SCALE GENOMIC DNA]</scope>
    <source>
        <strain evidence="2 3">1E403</strain>
    </source>
</reference>
<dbReference type="OrthoDB" id="9771846at2"/>
<dbReference type="Pfam" id="PF11316">
    <property type="entry name" value="Rhamno_transf"/>
    <property type="match status" value="1"/>
</dbReference>
<keyword evidence="1" id="KW-0812">Transmembrane</keyword>
<keyword evidence="1" id="KW-0472">Membrane</keyword>
<accession>A0A3S3QFC2</accession>
<organism evidence="2 3">
    <name type="scientific">Flavobacterium cerinum</name>
    <dbReference type="NCBI Taxonomy" id="2502784"/>
    <lineage>
        <taxon>Bacteria</taxon>
        <taxon>Pseudomonadati</taxon>
        <taxon>Bacteroidota</taxon>
        <taxon>Flavobacteriia</taxon>
        <taxon>Flavobacteriales</taxon>
        <taxon>Flavobacteriaceae</taxon>
        <taxon>Flavobacterium</taxon>
    </lineage>
</organism>
<proteinExistence type="predicted"/>
<evidence type="ECO:0000256" key="1">
    <source>
        <dbReference type="SAM" id="Phobius"/>
    </source>
</evidence>
<evidence type="ECO:0000313" key="3">
    <source>
        <dbReference type="Proteomes" id="UP000287527"/>
    </source>
</evidence>
<protein>
    <recommendedName>
        <fullName evidence="4">Rhamnosyl transferase</fullName>
    </recommendedName>
</protein>
<evidence type="ECO:0000313" key="2">
    <source>
        <dbReference type="EMBL" id="RWW92046.1"/>
    </source>
</evidence>
<gene>
    <name evidence="2" type="ORF">EPI11_16710</name>
</gene>
<keyword evidence="1" id="KW-1133">Transmembrane helix</keyword>
<dbReference type="EMBL" id="SBII01000014">
    <property type="protein sequence ID" value="RWW92046.1"/>
    <property type="molecule type" value="Genomic_DNA"/>
</dbReference>
<dbReference type="AlphaFoldDB" id="A0A3S3QFC2"/>
<sequence length="320" mass="37635">MTLFIQQLQFCTKVTILNFLLQIIGLFLPPLTASAIMFNHYLITRFNLKNPKWDVTKNNETLLTDEWLEHRLWLFENFCFPSVAAQTNQNFTWLIYFDTTTPDAYKRKIEAIIGQQPNVKLFYIDGMPAFYPEINKLIIIEATNKPYLITSRIDNDDCISKNFIDEVQKQFASQDYMAIDIIKGYSLQIKPLIMVGKKEHIFNPFISLIEKNENPKTVWANDHNHWKKETRVTQITDKRLWMSIIHEKNKVNEFDGYGNVPWNSISNEFIVSDAMAATINSEILPHSKWAWTSFKNELYVKWVLFNKMLKKALGIYKLKS</sequence>
<dbReference type="Proteomes" id="UP000287527">
    <property type="component" value="Unassembled WGS sequence"/>
</dbReference>
<name>A0A3S3QFC2_9FLAO</name>
<feature type="transmembrane region" description="Helical" evidence="1">
    <location>
        <begin position="20"/>
        <end position="43"/>
    </location>
</feature>
<comment type="caution">
    <text evidence="2">The sequence shown here is derived from an EMBL/GenBank/DDBJ whole genome shotgun (WGS) entry which is preliminary data.</text>
</comment>
<evidence type="ECO:0008006" key="4">
    <source>
        <dbReference type="Google" id="ProtNLM"/>
    </source>
</evidence>